<proteinExistence type="predicted"/>
<keyword evidence="1" id="KW-0472">Membrane</keyword>
<evidence type="ECO:0000313" key="2">
    <source>
        <dbReference type="EMBL" id="MCU9850365.1"/>
    </source>
</evidence>
<comment type="caution">
    <text evidence="2">The sequence shown here is derived from an EMBL/GenBank/DDBJ whole genome shotgun (WGS) entry which is preliminary data.</text>
</comment>
<accession>A0ABT2X8T5</accession>
<keyword evidence="1" id="KW-0812">Transmembrane</keyword>
<evidence type="ECO:0000313" key="3">
    <source>
        <dbReference type="Proteomes" id="UP001209535"/>
    </source>
</evidence>
<feature type="transmembrane region" description="Helical" evidence="1">
    <location>
        <begin position="139"/>
        <end position="159"/>
    </location>
</feature>
<sequence length="170" mass="18447">MAPALTAIAAEIGAPLVKSILSKKIGAANAELAGQVIGMIAHKAGVHPSDVDRLAAEQPEKVREAVLAVEADAPELLDLWSAELVARQALFVAEASEPLWVRAWRPLGMYGLGFLWLWNLVLLHVANAYWKIALPPTDLAVLMQISALYMSLYMGGHTLKDMVSKWKGRV</sequence>
<evidence type="ECO:0000256" key="1">
    <source>
        <dbReference type="SAM" id="Phobius"/>
    </source>
</evidence>
<keyword evidence="3" id="KW-1185">Reference proteome</keyword>
<name>A0ABT2X8T5_9RHOB</name>
<evidence type="ECO:0008006" key="4">
    <source>
        <dbReference type="Google" id="ProtNLM"/>
    </source>
</evidence>
<protein>
    <recommendedName>
        <fullName evidence="4">Holin of 3TMs, for gene-transfer release</fullName>
    </recommendedName>
</protein>
<gene>
    <name evidence="2" type="ORF">OEZ60_20480</name>
</gene>
<organism evidence="2 3">
    <name type="scientific">Albidovulum salinarum</name>
    <dbReference type="NCBI Taxonomy" id="2984153"/>
    <lineage>
        <taxon>Bacteria</taxon>
        <taxon>Pseudomonadati</taxon>
        <taxon>Pseudomonadota</taxon>
        <taxon>Alphaproteobacteria</taxon>
        <taxon>Rhodobacterales</taxon>
        <taxon>Paracoccaceae</taxon>
        <taxon>Albidovulum</taxon>
    </lineage>
</organism>
<reference evidence="2 3" key="1">
    <citation type="submission" date="2022-10" db="EMBL/GenBank/DDBJ databases">
        <title>Defluviimonas sp. nov., isolated from ocean surface sediments.</title>
        <authorList>
            <person name="He W."/>
            <person name="Wang L."/>
            <person name="Zhang D.-F."/>
        </authorList>
    </citation>
    <scope>NUCLEOTIDE SEQUENCE [LARGE SCALE GENOMIC DNA]</scope>
    <source>
        <strain evidence="2 3">WL0024</strain>
    </source>
</reference>
<dbReference type="Proteomes" id="UP001209535">
    <property type="component" value="Unassembled WGS sequence"/>
</dbReference>
<feature type="transmembrane region" description="Helical" evidence="1">
    <location>
        <begin position="107"/>
        <end position="127"/>
    </location>
</feature>
<dbReference type="EMBL" id="JAOVQO010000028">
    <property type="protein sequence ID" value="MCU9850365.1"/>
    <property type="molecule type" value="Genomic_DNA"/>
</dbReference>
<dbReference type="RefSeq" id="WP_263340382.1">
    <property type="nucleotide sequence ID" value="NZ_JAOVQO010000028.1"/>
</dbReference>
<keyword evidence="1" id="KW-1133">Transmembrane helix</keyword>